<accession>A0ABD2Z0R2</accession>
<gene>
    <name evidence="1" type="ORF">ACH5RR_025819</name>
</gene>
<protein>
    <submittedName>
        <fullName evidence="1">Uncharacterized protein</fullName>
    </submittedName>
</protein>
<evidence type="ECO:0000313" key="1">
    <source>
        <dbReference type="EMBL" id="KAL3513102.1"/>
    </source>
</evidence>
<keyword evidence="2" id="KW-1185">Reference proteome</keyword>
<dbReference type="Proteomes" id="UP001630127">
    <property type="component" value="Unassembled WGS sequence"/>
</dbReference>
<evidence type="ECO:0000313" key="2">
    <source>
        <dbReference type="Proteomes" id="UP001630127"/>
    </source>
</evidence>
<dbReference type="AlphaFoldDB" id="A0ABD2Z0R2"/>
<dbReference type="EMBL" id="JBJUIK010000011">
    <property type="protein sequence ID" value="KAL3513102.1"/>
    <property type="molecule type" value="Genomic_DNA"/>
</dbReference>
<name>A0ABD2Z0R2_9GENT</name>
<comment type="caution">
    <text evidence="1">The sequence shown here is derived from an EMBL/GenBank/DDBJ whole genome shotgun (WGS) entry which is preliminary data.</text>
</comment>
<sequence length="361" mass="40613">MRSLCFVDKARSVLDLRARVVVLAPISKGAYALHSLSTKGALERASEAFNLVASPLSFTLLFHFRLSFPGLWDELIFYPRSIIFPINSFYDDRHKGMISSTNLTALTIGKRQPLSTGFFPSFAYNSSINRSTRKSTSVSTAGKAVVEAKPIATPTIKWRLGPFSKTWKMMAHPTQECLCHRGTHGWKQSLWFVLISGRNNKNKSPGLCHQDEQCCCSAVTRFDPAFLVIRRAKGIFLSLKPFPHTDQGGCSVTPTPNIKEKINCLRASSSERERIFKRLYFRAITGGRMLYINIEIAAILSYTIQGEVTRGERGCQSLLLMRKNRSCSLQMKKPCSISRIRRVAFCMADTPLGCLNRLERE</sequence>
<proteinExistence type="predicted"/>
<reference evidence="1 2" key="1">
    <citation type="submission" date="2024-11" db="EMBL/GenBank/DDBJ databases">
        <title>A near-complete genome assembly of Cinchona calisaya.</title>
        <authorList>
            <person name="Lian D.C."/>
            <person name="Zhao X.W."/>
            <person name="Wei L."/>
        </authorList>
    </citation>
    <scope>NUCLEOTIDE SEQUENCE [LARGE SCALE GENOMIC DNA]</scope>
    <source>
        <tissue evidence="1">Nenye</tissue>
    </source>
</reference>
<organism evidence="1 2">
    <name type="scientific">Cinchona calisaya</name>
    <dbReference type="NCBI Taxonomy" id="153742"/>
    <lineage>
        <taxon>Eukaryota</taxon>
        <taxon>Viridiplantae</taxon>
        <taxon>Streptophyta</taxon>
        <taxon>Embryophyta</taxon>
        <taxon>Tracheophyta</taxon>
        <taxon>Spermatophyta</taxon>
        <taxon>Magnoliopsida</taxon>
        <taxon>eudicotyledons</taxon>
        <taxon>Gunneridae</taxon>
        <taxon>Pentapetalae</taxon>
        <taxon>asterids</taxon>
        <taxon>lamiids</taxon>
        <taxon>Gentianales</taxon>
        <taxon>Rubiaceae</taxon>
        <taxon>Cinchonoideae</taxon>
        <taxon>Cinchoneae</taxon>
        <taxon>Cinchona</taxon>
    </lineage>
</organism>